<dbReference type="EMBL" id="AP013035">
    <property type="protein sequence ID" value="BAT71552.1"/>
    <property type="molecule type" value="Genomic_DNA"/>
</dbReference>
<keyword evidence="1" id="KW-1133">Transmembrane helix</keyword>
<name>A0A0S3QT94_THET7</name>
<gene>
    <name evidence="2" type="ORF">TST_0747</name>
</gene>
<reference evidence="3" key="1">
    <citation type="journal article" date="2018" name="Science">
        <title>A primordial and reversible TCA cycle in a facultatively chemolithoautotrophic thermophile.</title>
        <authorList>
            <person name="Nunoura T."/>
            <person name="Chikaraishi Y."/>
            <person name="Izaki R."/>
            <person name="Suwa T."/>
            <person name="Sato T."/>
            <person name="Harada T."/>
            <person name="Mori K."/>
            <person name="Kato Y."/>
            <person name="Miyazaki M."/>
            <person name="Shimamura S."/>
            <person name="Yanagawa K."/>
            <person name="Shuto A."/>
            <person name="Ohkouchi N."/>
            <person name="Fujita N."/>
            <person name="Takaki Y."/>
            <person name="Atomi H."/>
            <person name="Takai K."/>
        </authorList>
    </citation>
    <scope>NUCLEOTIDE SEQUENCE [LARGE SCALE GENOMIC DNA]</scope>
    <source>
        <strain evidence="3">DSM 17441 / JCM 13301 / NBRC 103674 / ABI70S6</strain>
    </source>
</reference>
<dbReference type="STRING" id="1298851.TST_0747"/>
<accession>A0A0S3QT94</accession>
<dbReference type="RefSeq" id="WP_068549547.1">
    <property type="nucleotide sequence ID" value="NZ_AP013035.1"/>
</dbReference>
<dbReference type="OrthoDB" id="7877390at2"/>
<evidence type="ECO:0000256" key="1">
    <source>
        <dbReference type="SAM" id="Phobius"/>
    </source>
</evidence>
<keyword evidence="3" id="KW-1185">Reference proteome</keyword>
<feature type="transmembrane region" description="Helical" evidence="1">
    <location>
        <begin position="87"/>
        <end position="106"/>
    </location>
</feature>
<keyword evidence="1" id="KW-0472">Membrane</keyword>
<proteinExistence type="predicted"/>
<dbReference type="KEGG" id="ttk:TST_0747"/>
<sequence length="189" mass="22409">MTYKPNELWDKIYLYVNDKLSSKEKIEFEKMMEKNPELKKEVEEWLRLKRSYEKSMENIKVDKLKIYQKIKGGLDRTNRKNRMLSRLGWYLAVFEFAALLLIGFHWRSLNVSYNLLCAETKGRAINIVFVENATENNIRKVLLRTGVKIVDGPTPEGLYKVKPYNPQNLENVLKILKNSRIVRFVEVSY</sequence>
<organism evidence="2 3">
    <name type="scientific">Thermosulfidibacter takaii (strain DSM 17441 / JCM 13301 / NBRC 103674 / ABI70S6)</name>
    <dbReference type="NCBI Taxonomy" id="1298851"/>
    <lineage>
        <taxon>Bacteria</taxon>
        <taxon>Pseudomonadati</taxon>
        <taxon>Thermosulfidibacterota</taxon>
        <taxon>Thermosulfidibacteria</taxon>
        <taxon>Thermosulfidibacterales</taxon>
        <taxon>Thermosulfidibacteraceae</taxon>
    </lineage>
</organism>
<evidence type="ECO:0008006" key="4">
    <source>
        <dbReference type="Google" id="ProtNLM"/>
    </source>
</evidence>
<dbReference type="Proteomes" id="UP000063234">
    <property type="component" value="Chromosome"/>
</dbReference>
<evidence type="ECO:0000313" key="3">
    <source>
        <dbReference type="Proteomes" id="UP000063234"/>
    </source>
</evidence>
<keyword evidence="1" id="KW-0812">Transmembrane</keyword>
<evidence type="ECO:0000313" key="2">
    <source>
        <dbReference type="EMBL" id="BAT71552.1"/>
    </source>
</evidence>
<protein>
    <recommendedName>
        <fullName evidence="4">Zinc-finger domain-containing protein</fullName>
    </recommendedName>
</protein>
<dbReference type="AlphaFoldDB" id="A0A0S3QT94"/>